<feature type="domain" description="DUF418" evidence="2">
    <location>
        <begin position="209"/>
        <end position="373"/>
    </location>
</feature>
<dbReference type="RefSeq" id="WP_161111573.1">
    <property type="nucleotide sequence ID" value="NZ_WWHY01000001.1"/>
</dbReference>
<name>A0A7K2IX60_9ACTN</name>
<dbReference type="InterPro" id="IPR007349">
    <property type="entry name" value="DUF418"/>
</dbReference>
<keyword evidence="1" id="KW-0812">Transmembrane</keyword>
<feature type="transmembrane region" description="Helical" evidence="1">
    <location>
        <begin position="332"/>
        <end position="352"/>
    </location>
</feature>
<feature type="transmembrane region" description="Helical" evidence="1">
    <location>
        <begin position="224"/>
        <end position="245"/>
    </location>
</feature>
<dbReference type="PANTHER" id="PTHR30590:SF2">
    <property type="entry name" value="INNER MEMBRANE PROTEIN"/>
    <property type="match status" value="1"/>
</dbReference>
<feature type="transmembrane region" description="Helical" evidence="1">
    <location>
        <begin position="94"/>
        <end position="127"/>
    </location>
</feature>
<dbReference type="PANTHER" id="PTHR30590">
    <property type="entry name" value="INNER MEMBRANE PROTEIN"/>
    <property type="match status" value="1"/>
</dbReference>
<protein>
    <submittedName>
        <fullName evidence="3">DUF418 domain-containing protein</fullName>
    </submittedName>
</protein>
<feature type="transmembrane region" description="Helical" evidence="1">
    <location>
        <begin position="133"/>
        <end position="157"/>
    </location>
</feature>
<dbReference type="Proteomes" id="UP000467124">
    <property type="component" value="Unassembled WGS sequence"/>
</dbReference>
<sequence length="385" mass="40602">MTTTAPRALAPDLARGAMLLAIAFAHAPLYVLAIDHGPLAANRIALAFHDLFVGNHARPMFAFLFGYALVQMLERRTSRGDDPADVRAMLRRRGLWLIVFGTAHLLLVPIDILAAYGVASLVLVGLLRVRDRTLLWVGALTLIPGTLLSGLPLLLALPQGLTTFDIGALTLPAGGDTGSQYLERLPGAPIGTFVGTVLVTPGVIAGMWAARRGLLEAPERHRAFLIRAVVATMVISCLGALPSVLAQTGLWQPSTTAALWTAAMLQPLTGYFGGFGMAGAIALIALRAARTRGPLTTAVVALGQRSMTFYLFQSVAFMAVFAPIALGLHDRVGLSGALVVATLVWLVSLGAAELMRRRGLRGPAESLLRRLVSGGTTRSKAPAST</sequence>
<evidence type="ECO:0000313" key="4">
    <source>
        <dbReference type="Proteomes" id="UP000467124"/>
    </source>
</evidence>
<dbReference type="EMBL" id="WWHY01000001">
    <property type="protein sequence ID" value="MYR34552.1"/>
    <property type="molecule type" value="Genomic_DNA"/>
</dbReference>
<feature type="transmembrane region" description="Helical" evidence="1">
    <location>
        <begin position="257"/>
        <end position="286"/>
    </location>
</feature>
<organism evidence="3 4">
    <name type="scientific">Nocardiopsis alba</name>
    <dbReference type="NCBI Taxonomy" id="53437"/>
    <lineage>
        <taxon>Bacteria</taxon>
        <taxon>Bacillati</taxon>
        <taxon>Actinomycetota</taxon>
        <taxon>Actinomycetes</taxon>
        <taxon>Streptosporangiales</taxon>
        <taxon>Nocardiopsidaceae</taxon>
        <taxon>Nocardiopsis</taxon>
    </lineage>
</organism>
<evidence type="ECO:0000256" key="1">
    <source>
        <dbReference type="SAM" id="Phobius"/>
    </source>
</evidence>
<keyword evidence="1" id="KW-1133">Transmembrane helix</keyword>
<accession>A0A7K2IX60</accession>
<dbReference type="AlphaFoldDB" id="A0A7K2IX60"/>
<reference evidence="3 4" key="1">
    <citation type="journal article" date="2019" name="Nat. Commun.">
        <title>The antimicrobial potential of Streptomyces from insect microbiomes.</title>
        <authorList>
            <person name="Chevrette M.G."/>
            <person name="Carlson C.M."/>
            <person name="Ortega H.E."/>
            <person name="Thomas C."/>
            <person name="Ananiev G.E."/>
            <person name="Barns K.J."/>
            <person name="Book A.J."/>
            <person name="Cagnazzo J."/>
            <person name="Carlos C."/>
            <person name="Flanigan W."/>
            <person name="Grubbs K.J."/>
            <person name="Horn H.A."/>
            <person name="Hoffmann F.M."/>
            <person name="Klassen J.L."/>
            <person name="Knack J.J."/>
            <person name="Lewin G.R."/>
            <person name="McDonald B.R."/>
            <person name="Muller L."/>
            <person name="Melo W.G.P."/>
            <person name="Pinto-Tomas A.A."/>
            <person name="Schmitz A."/>
            <person name="Wendt-Pienkowski E."/>
            <person name="Wildman S."/>
            <person name="Zhao M."/>
            <person name="Zhang F."/>
            <person name="Bugni T.S."/>
            <person name="Andes D.R."/>
            <person name="Pupo M.T."/>
            <person name="Currie C.R."/>
        </authorList>
    </citation>
    <scope>NUCLEOTIDE SEQUENCE [LARGE SCALE GENOMIC DNA]</scope>
    <source>
        <strain evidence="3 4">SID5840</strain>
    </source>
</reference>
<evidence type="ECO:0000259" key="2">
    <source>
        <dbReference type="Pfam" id="PF04235"/>
    </source>
</evidence>
<feature type="transmembrane region" description="Helical" evidence="1">
    <location>
        <begin position="307"/>
        <end position="326"/>
    </location>
</feature>
<proteinExistence type="predicted"/>
<dbReference type="Pfam" id="PF04235">
    <property type="entry name" value="DUF418"/>
    <property type="match status" value="1"/>
</dbReference>
<dbReference type="InterPro" id="IPR052529">
    <property type="entry name" value="Bact_Transport_Assoc"/>
</dbReference>
<evidence type="ECO:0000313" key="3">
    <source>
        <dbReference type="EMBL" id="MYR34552.1"/>
    </source>
</evidence>
<comment type="caution">
    <text evidence="3">The sequence shown here is derived from an EMBL/GenBank/DDBJ whole genome shotgun (WGS) entry which is preliminary data.</text>
</comment>
<gene>
    <name evidence="3" type="ORF">GTW20_20455</name>
</gene>
<keyword evidence="1" id="KW-0472">Membrane</keyword>